<reference evidence="2 3" key="1">
    <citation type="submission" date="2015-09" db="EMBL/GenBank/DDBJ databases">
        <title>Bacillus cereus food isolates.</title>
        <authorList>
            <person name="Boekhorst J."/>
        </authorList>
    </citation>
    <scope>NUCLEOTIDE SEQUENCE [LARGE SCALE GENOMIC DNA]</scope>
    <source>
        <strain evidence="2 3">B4088</strain>
    </source>
</reference>
<sequence>MEELRRRDNRILMLYGLSFVGRINAYEVTPFMFLLQYFGRELKQKTVNYDFTFAWRRPLSKEAQDDMGYLAQMGCLDSKGKIEVNETGRQYLKQNSDFIRSVSFESFLALLMQQFPLKEYEFMCAEIHEMLGKNIIPYTEKIDHFANRELGKKSAVTVKVIEKMIDDKRKMLKRNIT</sequence>
<keyword evidence="1" id="KW-0812">Transmembrane</keyword>
<evidence type="ECO:0000313" key="3">
    <source>
        <dbReference type="Proteomes" id="UP000076482"/>
    </source>
</evidence>
<keyword evidence="1" id="KW-0472">Membrane</keyword>
<feature type="transmembrane region" description="Helical" evidence="1">
    <location>
        <begin position="12"/>
        <end position="38"/>
    </location>
</feature>
<proteinExistence type="predicted"/>
<protein>
    <submittedName>
        <fullName evidence="2">Uncharacterized protein</fullName>
    </submittedName>
</protein>
<organism evidence="2 3">
    <name type="scientific">Bacillus cereus</name>
    <dbReference type="NCBI Taxonomy" id="1396"/>
    <lineage>
        <taxon>Bacteria</taxon>
        <taxon>Bacillati</taxon>
        <taxon>Bacillota</taxon>
        <taxon>Bacilli</taxon>
        <taxon>Bacillales</taxon>
        <taxon>Bacillaceae</taxon>
        <taxon>Bacillus</taxon>
        <taxon>Bacillus cereus group</taxon>
    </lineage>
</organism>
<name>A0A161SZ30_BACCE</name>
<evidence type="ECO:0000313" key="2">
    <source>
        <dbReference type="EMBL" id="KZD71995.1"/>
    </source>
</evidence>
<dbReference type="PATRIC" id="fig|1396.535.peg.4207"/>
<accession>A0A161SZ30</accession>
<dbReference type="EMBL" id="LJKE01000015">
    <property type="protein sequence ID" value="KZD71995.1"/>
    <property type="molecule type" value="Genomic_DNA"/>
</dbReference>
<evidence type="ECO:0000256" key="1">
    <source>
        <dbReference type="SAM" id="Phobius"/>
    </source>
</evidence>
<dbReference type="Proteomes" id="UP000076482">
    <property type="component" value="Unassembled WGS sequence"/>
</dbReference>
<keyword evidence="1" id="KW-1133">Transmembrane helix</keyword>
<dbReference type="RefSeq" id="WP_063259681.1">
    <property type="nucleotide sequence ID" value="NZ_LJKE01000015.1"/>
</dbReference>
<comment type="caution">
    <text evidence="2">The sequence shown here is derived from an EMBL/GenBank/DDBJ whole genome shotgun (WGS) entry which is preliminary data.</text>
</comment>
<dbReference type="AlphaFoldDB" id="A0A161SZ30"/>
<gene>
    <name evidence="2" type="ORF">B4088_0456</name>
</gene>